<dbReference type="InterPro" id="IPR045028">
    <property type="entry name" value="DinG/Rad3-like"/>
</dbReference>
<evidence type="ECO:0000256" key="6">
    <source>
        <dbReference type="ARBA" id="ARBA00022806"/>
    </source>
</evidence>
<name>A0A8K0KPF7_LADFU</name>
<evidence type="ECO:0000256" key="10">
    <source>
        <dbReference type="ARBA" id="ARBA00023125"/>
    </source>
</evidence>
<dbReference type="CDD" id="cd17970">
    <property type="entry name" value="DEAHc_FancJ"/>
    <property type="match status" value="1"/>
</dbReference>
<dbReference type="Gene3D" id="3.40.50.300">
    <property type="entry name" value="P-loop containing nucleotide triphosphate hydrolases"/>
    <property type="match status" value="3"/>
</dbReference>
<dbReference type="Pfam" id="PF06733">
    <property type="entry name" value="DEAD_2"/>
    <property type="match status" value="1"/>
</dbReference>
<dbReference type="GO" id="GO:0016818">
    <property type="term" value="F:hydrolase activity, acting on acid anhydrides, in phosphorus-containing anhydrides"/>
    <property type="evidence" value="ECO:0007669"/>
    <property type="project" value="InterPro"/>
</dbReference>
<keyword evidence="13" id="KW-0472">Membrane</keyword>
<dbReference type="PANTHER" id="PTHR11472:SF34">
    <property type="entry name" value="REGULATOR OF TELOMERE ELONGATION HELICASE 1"/>
    <property type="match status" value="1"/>
</dbReference>
<dbReference type="GO" id="GO:0051539">
    <property type="term" value="F:4 iron, 4 sulfur cluster binding"/>
    <property type="evidence" value="ECO:0007669"/>
    <property type="project" value="UniProtKB-KW"/>
</dbReference>
<dbReference type="Proteomes" id="UP000792457">
    <property type="component" value="Unassembled WGS sequence"/>
</dbReference>
<keyword evidence="4" id="KW-0227">DNA damage</keyword>
<evidence type="ECO:0000256" key="9">
    <source>
        <dbReference type="ARBA" id="ARBA00023014"/>
    </source>
</evidence>
<dbReference type="EMBL" id="KZ309158">
    <property type="protein sequence ID" value="KAG8237360.1"/>
    <property type="molecule type" value="Genomic_DNA"/>
</dbReference>
<dbReference type="GO" id="GO:0003677">
    <property type="term" value="F:DNA binding"/>
    <property type="evidence" value="ECO:0007669"/>
    <property type="project" value="UniProtKB-KW"/>
</dbReference>
<dbReference type="InterPro" id="IPR006555">
    <property type="entry name" value="ATP-dep_Helicase_C"/>
</dbReference>
<dbReference type="PROSITE" id="PS51193">
    <property type="entry name" value="HELICASE_ATP_BIND_2"/>
    <property type="match status" value="1"/>
</dbReference>
<dbReference type="FunFam" id="3.40.50.300:FF:000691">
    <property type="entry name" value="Regulator of telomere elongation helicase 1"/>
    <property type="match status" value="1"/>
</dbReference>
<keyword evidence="1" id="KW-0004">4Fe-4S</keyword>
<dbReference type="SMART" id="SM00488">
    <property type="entry name" value="DEXDc2"/>
    <property type="match status" value="1"/>
</dbReference>
<keyword evidence="6" id="KW-0347">Helicase</keyword>
<dbReference type="Pfam" id="PF13307">
    <property type="entry name" value="Helicase_C_2"/>
    <property type="match status" value="2"/>
</dbReference>
<reference evidence="15" key="1">
    <citation type="submission" date="2013-04" db="EMBL/GenBank/DDBJ databases">
        <authorList>
            <person name="Qu J."/>
            <person name="Murali S.C."/>
            <person name="Bandaranaike D."/>
            <person name="Bellair M."/>
            <person name="Blankenburg K."/>
            <person name="Chao H."/>
            <person name="Dinh H."/>
            <person name="Doddapaneni H."/>
            <person name="Downs B."/>
            <person name="Dugan-Rocha S."/>
            <person name="Elkadiri S."/>
            <person name="Gnanaolivu R.D."/>
            <person name="Hernandez B."/>
            <person name="Javaid M."/>
            <person name="Jayaseelan J.C."/>
            <person name="Lee S."/>
            <person name="Li M."/>
            <person name="Ming W."/>
            <person name="Munidasa M."/>
            <person name="Muniz J."/>
            <person name="Nguyen L."/>
            <person name="Ongeri F."/>
            <person name="Osuji N."/>
            <person name="Pu L.-L."/>
            <person name="Puazo M."/>
            <person name="Qu C."/>
            <person name="Quiroz J."/>
            <person name="Raj R."/>
            <person name="Weissenberger G."/>
            <person name="Xin Y."/>
            <person name="Zou X."/>
            <person name="Han Y."/>
            <person name="Richards S."/>
            <person name="Worley K."/>
            <person name="Muzny D."/>
            <person name="Gibbs R."/>
        </authorList>
    </citation>
    <scope>NUCLEOTIDE SEQUENCE</scope>
    <source>
        <strain evidence="15">Sampled in the wild</strain>
    </source>
</reference>
<keyword evidence="2" id="KW-0479">Metal-binding</keyword>
<keyword evidence="5" id="KW-0378">Hydrolase</keyword>
<evidence type="ECO:0000256" key="11">
    <source>
        <dbReference type="ARBA" id="ARBA00023204"/>
    </source>
</evidence>
<evidence type="ECO:0000313" key="16">
    <source>
        <dbReference type="Proteomes" id="UP000792457"/>
    </source>
</evidence>
<dbReference type="SMART" id="SM00491">
    <property type="entry name" value="HELICc2"/>
    <property type="match status" value="1"/>
</dbReference>
<evidence type="ECO:0000256" key="13">
    <source>
        <dbReference type="SAM" id="Phobius"/>
    </source>
</evidence>
<keyword evidence="11" id="KW-0234">DNA repair</keyword>
<feature type="transmembrane region" description="Helical" evidence="13">
    <location>
        <begin position="104"/>
        <end position="123"/>
    </location>
</feature>
<evidence type="ECO:0000256" key="12">
    <source>
        <dbReference type="ARBA" id="ARBA00023235"/>
    </source>
</evidence>
<keyword evidence="3" id="KW-0547">Nucleotide-binding</keyword>
<keyword evidence="13" id="KW-0812">Transmembrane</keyword>
<reference evidence="15" key="2">
    <citation type="submission" date="2017-10" db="EMBL/GenBank/DDBJ databases">
        <title>Ladona fulva Genome sequencing and assembly.</title>
        <authorList>
            <person name="Murali S."/>
            <person name="Richards S."/>
            <person name="Bandaranaike D."/>
            <person name="Bellair M."/>
            <person name="Blankenburg K."/>
            <person name="Chao H."/>
            <person name="Dinh H."/>
            <person name="Doddapaneni H."/>
            <person name="Dugan-Rocha S."/>
            <person name="Elkadiri S."/>
            <person name="Gnanaolivu R."/>
            <person name="Hernandez B."/>
            <person name="Skinner E."/>
            <person name="Javaid M."/>
            <person name="Lee S."/>
            <person name="Li M."/>
            <person name="Ming W."/>
            <person name="Munidasa M."/>
            <person name="Muniz J."/>
            <person name="Nguyen L."/>
            <person name="Hughes D."/>
            <person name="Osuji N."/>
            <person name="Pu L.-L."/>
            <person name="Puazo M."/>
            <person name="Qu C."/>
            <person name="Quiroz J."/>
            <person name="Raj R."/>
            <person name="Weissenberger G."/>
            <person name="Xin Y."/>
            <person name="Zou X."/>
            <person name="Han Y."/>
            <person name="Worley K."/>
            <person name="Muzny D."/>
            <person name="Gibbs R."/>
        </authorList>
    </citation>
    <scope>NUCLEOTIDE SEQUENCE</scope>
    <source>
        <strain evidence="15">Sampled in the wild</strain>
    </source>
</reference>
<dbReference type="InterPro" id="IPR006554">
    <property type="entry name" value="Helicase-like_DEXD_c2"/>
</dbReference>
<keyword evidence="7" id="KW-0067">ATP-binding</keyword>
<evidence type="ECO:0000256" key="3">
    <source>
        <dbReference type="ARBA" id="ARBA00022741"/>
    </source>
</evidence>
<dbReference type="GO" id="GO:0006281">
    <property type="term" value="P:DNA repair"/>
    <property type="evidence" value="ECO:0007669"/>
    <property type="project" value="UniProtKB-KW"/>
</dbReference>
<comment type="caution">
    <text evidence="15">The sequence shown here is derived from an EMBL/GenBank/DDBJ whole genome shotgun (WGS) entry which is preliminary data.</text>
</comment>
<dbReference type="PANTHER" id="PTHR11472">
    <property type="entry name" value="DNA REPAIR DEAD HELICASE RAD3/XP-D SUBFAMILY MEMBER"/>
    <property type="match status" value="1"/>
</dbReference>
<dbReference type="GO" id="GO:0070182">
    <property type="term" value="F:DNA polymerase binding"/>
    <property type="evidence" value="ECO:0007669"/>
    <property type="project" value="TreeGrafter"/>
</dbReference>
<dbReference type="AlphaFoldDB" id="A0A8K0KPF7"/>
<dbReference type="InterPro" id="IPR014013">
    <property type="entry name" value="Helic_SF1/SF2_ATP-bd_DinG/Rad3"/>
</dbReference>
<keyword evidence="10" id="KW-0238">DNA-binding</keyword>
<dbReference type="GO" id="GO:0046872">
    <property type="term" value="F:metal ion binding"/>
    <property type="evidence" value="ECO:0007669"/>
    <property type="project" value="UniProtKB-KW"/>
</dbReference>
<dbReference type="GO" id="GO:0090657">
    <property type="term" value="P:telomeric loop disassembly"/>
    <property type="evidence" value="ECO:0007669"/>
    <property type="project" value="TreeGrafter"/>
</dbReference>
<dbReference type="GO" id="GO:0045910">
    <property type="term" value="P:negative regulation of DNA recombination"/>
    <property type="evidence" value="ECO:0007669"/>
    <property type="project" value="TreeGrafter"/>
</dbReference>
<evidence type="ECO:0000256" key="4">
    <source>
        <dbReference type="ARBA" id="ARBA00022763"/>
    </source>
</evidence>
<dbReference type="OrthoDB" id="19182at2759"/>
<evidence type="ECO:0000256" key="2">
    <source>
        <dbReference type="ARBA" id="ARBA00022723"/>
    </source>
</evidence>
<evidence type="ECO:0000313" key="15">
    <source>
        <dbReference type="EMBL" id="KAG8237360.1"/>
    </source>
</evidence>
<dbReference type="GO" id="GO:0005524">
    <property type="term" value="F:ATP binding"/>
    <property type="evidence" value="ECO:0007669"/>
    <property type="project" value="UniProtKB-KW"/>
</dbReference>
<organism evidence="15 16">
    <name type="scientific">Ladona fulva</name>
    <name type="common">Scarce chaser dragonfly</name>
    <name type="synonym">Libellula fulva</name>
    <dbReference type="NCBI Taxonomy" id="123851"/>
    <lineage>
        <taxon>Eukaryota</taxon>
        <taxon>Metazoa</taxon>
        <taxon>Ecdysozoa</taxon>
        <taxon>Arthropoda</taxon>
        <taxon>Hexapoda</taxon>
        <taxon>Insecta</taxon>
        <taxon>Pterygota</taxon>
        <taxon>Palaeoptera</taxon>
        <taxon>Odonata</taxon>
        <taxon>Epiprocta</taxon>
        <taxon>Anisoptera</taxon>
        <taxon>Libelluloidea</taxon>
        <taxon>Libellulidae</taxon>
        <taxon>Ladona</taxon>
    </lineage>
</organism>
<evidence type="ECO:0000256" key="8">
    <source>
        <dbReference type="ARBA" id="ARBA00023004"/>
    </source>
</evidence>
<dbReference type="SUPFAM" id="SSF52540">
    <property type="entry name" value="P-loop containing nucleoside triphosphate hydrolases"/>
    <property type="match status" value="1"/>
</dbReference>
<evidence type="ECO:0000256" key="7">
    <source>
        <dbReference type="ARBA" id="ARBA00022840"/>
    </source>
</evidence>
<sequence length="740" mass="83230">MPEIIINGIPVNFPFEPYDVQKDYMARVIQCLQNGHNGILESPTGTGKTLSLLCSSIAWLMMCKAKTQAESLGISEDDLCKGPDRMKFLSSGFSAAGNVKVEPYAWVLFILSCVSYTICMFLIRIGGTPKIYYASRTHSQLTQAIQELKRTAYAHVRSAVLGSRDQMCIHPEVSREPTNTGKVHMCHHRVSNRTCHFFNNVEARKGDSTFKDSGPMDIEDLVKAGRKLQCCPYFMAKEIKQEADIVFMPYNYILDPKSRKANGIELENKVVILDEAHNIEKMCEESASLALSSTDLALCIDEVTKVMKEFGDLTEMSAQVFNSGEDNLKDFTMEELCILKTLFLKLEDAVDSISVKESQNNDMTGETFPGSFMVDLLAKVGITNDKKLIVIDLLDKIIQYLTTSSMAAEGGSTSFQRKGNGLQLFSDLLKVVFINTWKVSRDATRQVYVHVMVEDAKKKRKADSWAAMKAATFNPYFYLCLFRMQTLVEQHMRSLILTSGTLAPLPPLISELGIPVNVTLENPHIIESHQVWLGVVKNGPDGYPLSSAYSSRDIWQQTGVWSRIQERKPIFVEPQSREGLNSAMAEFYAKVKDPETSGACFMAVCRGKRTMSQSGQEWYNLEASRAVNQAIGRVIRHSKDFGAILLCDKRFDSPHFKNELSAWLRPHFKSFSNFGEVVRGMRSFFKNAETMVSEGLDFADHNGRAVVVTGLPFPPYKDPRVILKRSYLDEARKNRSLNED</sequence>
<keyword evidence="16" id="KW-1185">Reference proteome</keyword>
<protein>
    <recommendedName>
        <fullName evidence="14">Helicase ATP-binding domain-containing protein</fullName>
    </recommendedName>
</protein>
<evidence type="ECO:0000256" key="5">
    <source>
        <dbReference type="ARBA" id="ARBA00022801"/>
    </source>
</evidence>
<keyword evidence="9" id="KW-0411">Iron-sulfur</keyword>
<dbReference type="GO" id="GO:0005634">
    <property type="term" value="C:nucleus"/>
    <property type="evidence" value="ECO:0007669"/>
    <property type="project" value="TreeGrafter"/>
</dbReference>
<dbReference type="GO" id="GO:0003678">
    <property type="term" value="F:DNA helicase activity"/>
    <property type="evidence" value="ECO:0007669"/>
    <property type="project" value="InterPro"/>
</dbReference>
<keyword evidence="8" id="KW-0408">Iron</keyword>
<gene>
    <name evidence="15" type="ORF">J437_LFUL017594</name>
</gene>
<evidence type="ECO:0000259" key="14">
    <source>
        <dbReference type="PROSITE" id="PS51193"/>
    </source>
</evidence>
<feature type="domain" description="Helicase ATP-binding" evidence="14">
    <location>
        <begin position="7"/>
        <end position="323"/>
    </location>
</feature>
<dbReference type="InterPro" id="IPR057498">
    <property type="entry name" value="Rtel1_ARCH"/>
</dbReference>
<dbReference type="GO" id="GO:0010569">
    <property type="term" value="P:regulation of double-strand break repair via homologous recombination"/>
    <property type="evidence" value="ECO:0007669"/>
    <property type="project" value="TreeGrafter"/>
</dbReference>
<evidence type="ECO:0000256" key="1">
    <source>
        <dbReference type="ARBA" id="ARBA00022485"/>
    </source>
</evidence>
<accession>A0A8K0KPF7</accession>
<proteinExistence type="predicted"/>
<dbReference type="InterPro" id="IPR027417">
    <property type="entry name" value="P-loop_NTPase"/>
</dbReference>
<keyword evidence="13" id="KW-1133">Transmembrane helix</keyword>
<dbReference type="Pfam" id="PF23109">
    <property type="entry name" value="ARCH_RTEL1"/>
    <property type="match status" value="1"/>
</dbReference>
<keyword evidence="12" id="KW-0413">Isomerase</keyword>
<dbReference type="InterPro" id="IPR010614">
    <property type="entry name" value="RAD3-like_helicase_DEAD"/>
</dbReference>
<dbReference type="GO" id="GO:1904430">
    <property type="term" value="P:negative regulation of t-circle formation"/>
    <property type="evidence" value="ECO:0007669"/>
    <property type="project" value="TreeGrafter"/>
</dbReference>